<dbReference type="AlphaFoldDB" id="A0A5A7MK03"/>
<name>A0A5A7MK03_COMTE</name>
<reference evidence="1 2" key="1">
    <citation type="journal article" date="2019" name="Microbiol. Resour. Announc.">
        <title>Draft Genome Sequence of Comamonas testosteroni TA441, a Bacterium That Has a Cryptic Phenol Degradation Gene Cluster.</title>
        <authorList>
            <person name="Arai H."/>
            <person name="Ishii M."/>
        </authorList>
    </citation>
    <scope>NUCLEOTIDE SEQUENCE [LARGE SCALE GENOMIC DNA]</scope>
    <source>
        <strain evidence="1 2">TA441</strain>
    </source>
</reference>
<dbReference type="Proteomes" id="UP000323105">
    <property type="component" value="Unassembled WGS sequence"/>
</dbReference>
<proteinExistence type="predicted"/>
<dbReference type="EMBL" id="BKBW01000011">
    <property type="protein sequence ID" value="GEQ77199.1"/>
    <property type="molecule type" value="Genomic_DNA"/>
</dbReference>
<gene>
    <name evidence="1" type="ORF">CTTA_4204</name>
</gene>
<evidence type="ECO:0000313" key="2">
    <source>
        <dbReference type="Proteomes" id="UP000323105"/>
    </source>
</evidence>
<organism evidence="1 2">
    <name type="scientific">Comamonas testosteroni</name>
    <name type="common">Pseudomonas testosteroni</name>
    <dbReference type="NCBI Taxonomy" id="285"/>
    <lineage>
        <taxon>Bacteria</taxon>
        <taxon>Pseudomonadati</taxon>
        <taxon>Pseudomonadota</taxon>
        <taxon>Betaproteobacteria</taxon>
        <taxon>Burkholderiales</taxon>
        <taxon>Comamonadaceae</taxon>
        <taxon>Comamonas</taxon>
    </lineage>
</organism>
<comment type="caution">
    <text evidence="1">The sequence shown here is derived from an EMBL/GenBank/DDBJ whole genome shotgun (WGS) entry which is preliminary data.</text>
</comment>
<sequence>MRQRFQPAFFDEARWAAAEMPSTTPLAISVKELARRAQCRQLPDAAGAAIIGGFSPAESHAWHRRHLQDPAKAALCDPRVRSRIEGGASMSAADYRLIDCKDRLKP</sequence>
<accession>A0A5A7MK03</accession>
<protein>
    <submittedName>
        <fullName evidence="1">Uncharacterized protein</fullName>
    </submittedName>
</protein>
<dbReference type="RefSeq" id="WP_238707772.1">
    <property type="nucleotide sequence ID" value="NZ_BKBW01000011.1"/>
</dbReference>
<evidence type="ECO:0000313" key="1">
    <source>
        <dbReference type="EMBL" id="GEQ77199.1"/>
    </source>
</evidence>